<name>A0A4S4K0D0_ALKAL</name>
<organism evidence="1 2">
    <name type="scientific">Alkalihalobacillus alcalophilus ATCC 27647 = CGMCC 1.3604</name>
    <dbReference type="NCBI Taxonomy" id="1218173"/>
    <lineage>
        <taxon>Bacteria</taxon>
        <taxon>Bacillati</taxon>
        <taxon>Bacillota</taxon>
        <taxon>Bacilli</taxon>
        <taxon>Bacillales</taxon>
        <taxon>Bacillaceae</taxon>
        <taxon>Alkalihalobacillus</taxon>
    </lineage>
</organism>
<comment type="caution">
    <text evidence="1">The sequence shown here is derived from an EMBL/GenBank/DDBJ whole genome shotgun (WGS) entry which is preliminary data.</text>
</comment>
<reference evidence="1 2" key="1">
    <citation type="submission" date="2014-01" db="EMBL/GenBank/DDBJ databases">
        <title>Draft genome sequencing of Bacillus alcalophilus CGMCC 1.3604.</title>
        <authorList>
            <person name="Yang J."/>
            <person name="Diao L."/>
            <person name="Yang S."/>
        </authorList>
    </citation>
    <scope>NUCLEOTIDE SEQUENCE [LARGE SCALE GENOMIC DNA]</scope>
    <source>
        <strain evidence="1 2">CGMCC 1.3604</strain>
    </source>
</reference>
<dbReference type="Proteomes" id="UP000297014">
    <property type="component" value="Unassembled WGS sequence"/>
</dbReference>
<accession>A0A4S4K0D0</accession>
<dbReference type="InterPro" id="IPR046169">
    <property type="entry name" value="DUF6171"/>
</dbReference>
<dbReference type="AlphaFoldDB" id="A0A4S4K0D0"/>
<dbReference type="Pfam" id="PF19668">
    <property type="entry name" value="DUF6171"/>
    <property type="match status" value="1"/>
</dbReference>
<sequence>MVKMKQRYCKGCQVPKGQIDIDFYIENDRVVSDELYEKRVAICMECSALLNNETCRFSGELVTYRAMIMEKGCPFPEIRKW</sequence>
<proteinExistence type="predicted"/>
<dbReference type="EMBL" id="JALP01000095">
    <property type="protein sequence ID" value="THG91046.1"/>
    <property type="molecule type" value="Genomic_DNA"/>
</dbReference>
<gene>
    <name evidence="1" type="ORF">AJ85_07560</name>
</gene>
<evidence type="ECO:0000313" key="1">
    <source>
        <dbReference type="EMBL" id="THG91046.1"/>
    </source>
</evidence>
<protein>
    <submittedName>
        <fullName evidence="1">Uncharacterized protein</fullName>
    </submittedName>
</protein>
<evidence type="ECO:0000313" key="2">
    <source>
        <dbReference type="Proteomes" id="UP000297014"/>
    </source>
</evidence>